<dbReference type="AlphaFoldDB" id="A0A1J1LTV3"/>
<dbReference type="Proteomes" id="UP000184315">
    <property type="component" value="Unassembled WGS sequence"/>
</dbReference>
<feature type="transmembrane region" description="Helical" evidence="1">
    <location>
        <begin position="369"/>
        <end position="402"/>
    </location>
</feature>
<keyword evidence="1" id="KW-0812">Transmembrane</keyword>
<evidence type="ECO:0000313" key="2">
    <source>
        <dbReference type="EMBL" id="CUR35638.1"/>
    </source>
</evidence>
<accession>A0A1J1LTV3</accession>
<organism evidence="2 3">
    <name type="scientific">Planktothrix tepida PCC 9214</name>
    <dbReference type="NCBI Taxonomy" id="671072"/>
    <lineage>
        <taxon>Bacteria</taxon>
        <taxon>Bacillati</taxon>
        <taxon>Cyanobacteriota</taxon>
        <taxon>Cyanophyceae</taxon>
        <taxon>Oscillatoriophycideae</taxon>
        <taxon>Oscillatoriales</taxon>
        <taxon>Microcoleaceae</taxon>
        <taxon>Planktothrix</taxon>
    </lineage>
</organism>
<keyword evidence="1" id="KW-1133">Transmembrane helix</keyword>
<protein>
    <submittedName>
        <fullName evidence="2">Uncharacterized protein</fullName>
    </submittedName>
</protein>
<dbReference type="EMBL" id="CZDF01000174">
    <property type="protein sequence ID" value="CUR35638.1"/>
    <property type="molecule type" value="Genomic_DNA"/>
</dbReference>
<reference evidence="3" key="1">
    <citation type="submission" date="2015-10" db="EMBL/GenBank/DDBJ databases">
        <authorList>
            <person name="Regsiter A."/>
            <person name="william w."/>
        </authorList>
    </citation>
    <scope>NUCLEOTIDE SEQUENCE [LARGE SCALE GENOMIC DNA]</scope>
</reference>
<keyword evidence="3" id="KW-1185">Reference proteome</keyword>
<feature type="transmembrane region" description="Helical" evidence="1">
    <location>
        <begin position="328"/>
        <end position="349"/>
    </location>
</feature>
<evidence type="ECO:0000256" key="1">
    <source>
        <dbReference type="SAM" id="Phobius"/>
    </source>
</evidence>
<gene>
    <name evidence="2" type="ORF">PL9214670264</name>
</gene>
<proteinExistence type="predicted"/>
<dbReference type="RefSeq" id="WP_072722585.1">
    <property type="nucleotide sequence ID" value="NZ_LN889815.1"/>
</dbReference>
<sequence length="405" mass="44796">MPSNSSPLFTIEPENSLREKLIRSIWLHRDKYCYLFEPDGSYRLLSTDRRGQYTILADGRSVLLAWATDPFTETLLVQEDGSLFMSGSPFVEMGTRSEVPSQTANSLPQSDAMIPSLIPEEPSQSDVIPYWLPEDFRVFTSDSGIVGIASGGGQEVEPRILPTVNQYKGADGGYVAFYSRDPANAVYSVGGGIYVVGQIRLKGRYIGRIFHPEGYLNQDISAVSEFKALCRKTFGVEGWAGGDTGGWFGKFDSSPETLQTIGDRPNSKIDTAPVVHRPWKWVVTEWVDSLPDFIRALLPWMVGLIILLSPTLLILWGAVARFGLTWRLLLIPVGSIVGFVLMAIIGMYWCNYNFELDDRRTGPPEAGSFAGLGRLIIIFIVMVLLGWIGSGLGAWLVASYWLGGF</sequence>
<feature type="transmembrane region" description="Helical" evidence="1">
    <location>
        <begin position="297"/>
        <end position="316"/>
    </location>
</feature>
<keyword evidence="1" id="KW-0472">Membrane</keyword>
<evidence type="ECO:0000313" key="3">
    <source>
        <dbReference type="Proteomes" id="UP000184315"/>
    </source>
</evidence>
<name>A0A1J1LTV3_9CYAN</name>